<keyword evidence="2" id="KW-1185">Reference proteome</keyword>
<evidence type="ECO:0000313" key="1">
    <source>
        <dbReference type="EnsemblMetazoa" id="PPA18870.1"/>
    </source>
</evidence>
<gene>
    <name evidence="1" type="primary">WBGene00108424</name>
</gene>
<sequence>MTKLGFIILFVSLLEFVLGRPALPKPSEEVDYKPSKVAYIGRPPPADMEGLKKLNPSWKFLPLPAKSYERLYGPPPPIKLEEARAIAKRMNAAFKGKNPFAGGPILGKDQDVRWMHRCYSEEKTCYGVPVVVQKWVDDDSDDSNYDDSTEK</sequence>
<protein>
    <submittedName>
        <fullName evidence="1">Uncharacterized protein</fullName>
    </submittedName>
</protein>
<reference evidence="2" key="1">
    <citation type="journal article" date="2008" name="Nat. Genet.">
        <title>The Pristionchus pacificus genome provides a unique perspective on nematode lifestyle and parasitism.</title>
        <authorList>
            <person name="Dieterich C."/>
            <person name="Clifton S.W."/>
            <person name="Schuster L.N."/>
            <person name="Chinwalla A."/>
            <person name="Delehaunty K."/>
            <person name="Dinkelacker I."/>
            <person name="Fulton L."/>
            <person name="Fulton R."/>
            <person name="Godfrey J."/>
            <person name="Minx P."/>
            <person name="Mitreva M."/>
            <person name="Roeseler W."/>
            <person name="Tian H."/>
            <person name="Witte H."/>
            <person name="Yang S.P."/>
            <person name="Wilson R.K."/>
            <person name="Sommer R.J."/>
        </authorList>
    </citation>
    <scope>NUCLEOTIDE SEQUENCE [LARGE SCALE GENOMIC DNA]</scope>
    <source>
        <strain evidence="2">PS312</strain>
    </source>
</reference>
<dbReference type="AlphaFoldDB" id="A0A454XR46"/>
<reference evidence="1" key="2">
    <citation type="submission" date="2022-06" db="UniProtKB">
        <authorList>
            <consortium name="EnsemblMetazoa"/>
        </authorList>
    </citation>
    <scope>IDENTIFICATION</scope>
    <source>
        <strain evidence="1">PS312</strain>
    </source>
</reference>
<dbReference type="EnsemblMetazoa" id="PPA18870.1">
    <property type="protein sequence ID" value="PPA18870.1"/>
    <property type="gene ID" value="WBGene00108424"/>
</dbReference>
<name>A0A454XR46_PRIPA</name>
<accession>A0A454XR46</accession>
<dbReference type="Proteomes" id="UP000005239">
    <property type="component" value="Unassembled WGS sequence"/>
</dbReference>
<accession>A0A8R1UC05</accession>
<evidence type="ECO:0000313" key="2">
    <source>
        <dbReference type="Proteomes" id="UP000005239"/>
    </source>
</evidence>
<proteinExistence type="predicted"/>
<organism evidence="1 2">
    <name type="scientific">Pristionchus pacificus</name>
    <name type="common">Parasitic nematode worm</name>
    <dbReference type="NCBI Taxonomy" id="54126"/>
    <lineage>
        <taxon>Eukaryota</taxon>
        <taxon>Metazoa</taxon>
        <taxon>Ecdysozoa</taxon>
        <taxon>Nematoda</taxon>
        <taxon>Chromadorea</taxon>
        <taxon>Rhabditida</taxon>
        <taxon>Rhabditina</taxon>
        <taxon>Diplogasteromorpha</taxon>
        <taxon>Diplogasteroidea</taxon>
        <taxon>Neodiplogasteridae</taxon>
        <taxon>Pristionchus</taxon>
    </lineage>
</organism>